<dbReference type="EMBL" id="VOOR01000036">
    <property type="protein sequence ID" value="TXB62142.1"/>
    <property type="molecule type" value="Genomic_DNA"/>
</dbReference>
<name>A0A5C6RLD9_9BACT</name>
<keyword evidence="3" id="KW-1185">Reference proteome</keyword>
<evidence type="ECO:0000313" key="3">
    <source>
        <dbReference type="Proteomes" id="UP000321580"/>
    </source>
</evidence>
<comment type="caution">
    <text evidence="2">The sequence shown here is derived from an EMBL/GenBank/DDBJ whole genome shotgun (WGS) entry which is preliminary data.</text>
</comment>
<organism evidence="2 3">
    <name type="scientific">Phaeodactylibacter luteus</name>
    <dbReference type="NCBI Taxonomy" id="1564516"/>
    <lineage>
        <taxon>Bacteria</taxon>
        <taxon>Pseudomonadati</taxon>
        <taxon>Bacteroidota</taxon>
        <taxon>Saprospiria</taxon>
        <taxon>Saprospirales</taxon>
        <taxon>Haliscomenobacteraceae</taxon>
        <taxon>Phaeodactylibacter</taxon>
    </lineage>
</organism>
<dbReference type="RefSeq" id="WP_147168497.1">
    <property type="nucleotide sequence ID" value="NZ_VOOR01000036.1"/>
</dbReference>
<dbReference type="Proteomes" id="UP000321580">
    <property type="component" value="Unassembled WGS sequence"/>
</dbReference>
<protein>
    <submittedName>
        <fullName evidence="2">Uncharacterized protein</fullName>
    </submittedName>
</protein>
<accession>A0A5C6RLD9</accession>
<feature type="signal peptide" evidence="1">
    <location>
        <begin position="1"/>
        <end position="19"/>
    </location>
</feature>
<feature type="chain" id="PRO_5022938823" evidence="1">
    <location>
        <begin position="20"/>
        <end position="270"/>
    </location>
</feature>
<reference evidence="2 3" key="1">
    <citation type="submission" date="2019-08" db="EMBL/GenBank/DDBJ databases">
        <title>Genome of Phaeodactylibacter luteus.</title>
        <authorList>
            <person name="Bowman J.P."/>
        </authorList>
    </citation>
    <scope>NUCLEOTIDE SEQUENCE [LARGE SCALE GENOMIC DNA]</scope>
    <source>
        <strain evidence="2 3">KCTC 42180</strain>
    </source>
</reference>
<gene>
    <name evidence="2" type="ORF">FRY97_15635</name>
</gene>
<evidence type="ECO:0000313" key="2">
    <source>
        <dbReference type="EMBL" id="TXB62142.1"/>
    </source>
</evidence>
<dbReference type="AlphaFoldDB" id="A0A5C6RLD9"/>
<evidence type="ECO:0000256" key="1">
    <source>
        <dbReference type="SAM" id="SignalP"/>
    </source>
</evidence>
<dbReference type="OrthoDB" id="1523667at2"/>
<sequence length="270" mass="30534">MRKILLLLTLLSASGGLYAQQTFETNQNIYEESAGIVYDREVTADLKILQTDGFAIGVNIGKIKTYYLTRFLNFEIGELKHPKEYRQSFDFQRQSARVSRAFVFGKQNNLFVLRGGFGEKRYFSEKAKRRGVAVGLSYSGGATLGLLKPYYLELIRSSEPGQVDDFVIRSEKYSEQNANTFLEISRIYGSSGFAQGLGEIRAVPGLHAKFAVHFDWGAFDEFVKALEAGVQADFFMQTMPIMVDAPQVANSENKSLFLNLYINLQFGKRW</sequence>
<keyword evidence="1" id="KW-0732">Signal</keyword>
<proteinExistence type="predicted"/>